<dbReference type="EMBL" id="BJYK01000002">
    <property type="protein sequence ID" value="GEN79648.1"/>
    <property type="molecule type" value="Genomic_DNA"/>
</dbReference>
<feature type="domain" description="DUF222" evidence="2">
    <location>
        <begin position="41"/>
        <end position="354"/>
    </location>
</feature>
<organism evidence="3 4">
    <name type="scientific">Actinotalea fermentans</name>
    <dbReference type="NCBI Taxonomy" id="43671"/>
    <lineage>
        <taxon>Bacteria</taxon>
        <taxon>Bacillati</taxon>
        <taxon>Actinomycetota</taxon>
        <taxon>Actinomycetes</taxon>
        <taxon>Micrococcales</taxon>
        <taxon>Cellulomonadaceae</taxon>
        <taxon>Actinotalea</taxon>
    </lineage>
</organism>
<dbReference type="CDD" id="cd00085">
    <property type="entry name" value="HNHc"/>
    <property type="match status" value="1"/>
</dbReference>
<reference evidence="3 4" key="1">
    <citation type="submission" date="2019-07" db="EMBL/GenBank/DDBJ databases">
        <title>Whole genome shotgun sequence of Actinotalea fermentans NBRC 105374.</title>
        <authorList>
            <person name="Hosoyama A."/>
            <person name="Uohara A."/>
            <person name="Ohji S."/>
            <person name="Ichikawa N."/>
        </authorList>
    </citation>
    <scope>NUCLEOTIDE SEQUENCE [LARGE SCALE GENOMIC DNA]</scope>
    <source>
        <strain evidence="3 4">NBRC 105374</strain>
    </source>
</reference>
<evidence type="ECO:0000259" key="2">
    <source>
        <dbReference type="Pfam" id="PF02720"/>
    </source>
</evidence>
<evidence type="ECO:0000313" key="4">
    <source>
        <dbReference type="Proteomes" id="UP000321484"/>
    </source>
</evidence>
<evidence type="ECO:0000256" key="1">
    <source>
        <dbReference type="SAM" id="MobiDB-lite"/>
    </source>
</evidence>
<dbReference type="Pfam" id="PF02720">
    <property type="entry name" value="DUF222"/>
    <property type="match status" value="1"/>
</dbReference>
<sequence>MTTAAAQAALDDAVRAVADATLRARELPPDERARLVAGIDAAVARLTTARASVLVAQRDSGAWRAHGDPSFEAWRARTSRTGARAAATEVRRGDALASMPAVRDAVDDGRVTVEHVDVVARTAAGASAPVRAALASPEGQAELLAMAGRVDAGRFAKAAALWAAALDRAALERGHQVQRGRRFLHLAETPDGTRISGQLDAVTGHRVRLALEAMAGKPPADDDRTPEQRRADALASLADVALGVTSADGVPVGPRATVSFVMREETWAALREEQRAAGEAGTAPASGPVTGARLENAPPATYDGVALPPSELARLLCDCELTRVVIDADGQPLDLGRTRRQYTAGQRRAVTVRDAGCFWPGCGTPTRWCEVHHLVWWDRDGGETDVVDGALACSFHHHELHRLDLAVTRYTVPGAACGPGESRTRYVVATPGGRVLADGRPEDDVGGRVGAAMRAWVPGKGAVDAAGADSAAQERARCERVAC</sequence>
<dbReference type="Proteomes" id="UP000321484">
    <property type="component" value="Unassembled WGS sequence"/>
</dbReference>
<comment type="caution">
    <text evidence="3">The sequence shown here is derived from an EMBL/GenBank/DDBJ whole genome shotgun (WGS) entry which is preliminary data.</text>
</comment>
<dbReference type="AlphaFoldDB" id="A0A511YWT9"/>
<proteinExistence type="predicted"/>
<feature type="region of interest" description="Disordered" evidence="1">
    <location>
        <begin position="274"/>
        <end position="296"/>
    </location>
</feature>
<protein>
    <recommendedName>
        <fullName evidence="2">DUF222 domain-containing protein</fullName>
    </recommendedName>
</protein>
<accession>A0A511YWT9</accession>
<dbReference type="RefSeq" id="WP_146819330.1">
    <property type="nucleotide sequence ID" value="NZ_BJYK01000002.1"/>
</dbReference>
<evidence type="ECO:0000313" key="3">
    <source>
        <dbReference type="EMBL" id="GEN79648.1"/>
    </source>
</evidence>
<dbReference type="OrthoDB" id="5176970at2"/>
<keyword evidence="4" id="KW-1185">Reference proteome</keyword>
<gene>
    <name evidence="3" type="ORF">AFE02nite_13820</name>
</gene>
<dbReference type="InterPro" id="IPR003615">
    <property type="entry name" value="HNH_nuc"/>
</dbReference>
<name>A0A511YWT9_9CELL</name>
<dbReference type="InterPro" id="IPR003870">
    <property type="entry name" value="DUF222"/>
</dbReference>